<dbReference type="InterPro" id="IPR023577">
    <property type="entry name" value="CYTH_domain"/>
</dbReference>
<evidence type="ECO:0000313" key="2">
    <source>
        <dbReference type="EMBL" id="MDA7026111.1"/>
    </source>
</evidence>
<accession>A0ABT4X1F9</accession>
<evidence type="ECO:0000259" key="1">
    <source>
        <dbReference type="PROSITE" id="PS51707"/>
    </source>
</evidence>
<dbReference type="Pfam" id="PF01928">
    <property type="entry name" value="CYTH"/>
    <property type="match status" value="1"/>
</dbReference>
<dbReference type="RefSeq" id="WP_271339961.1">
    <property type="nucleotide sequence ID" value="NZ_JAQKAB010000003.1"/>
</dbReference>
<dbReference type="InterPro" id="IPR033469">
    <property type="entry name" value="CYTH-like_dom_sf"/>
</dbReference>
<protein>
    <submittedName>
        <fullName evidence="2">CYTH domain-containing protein</fullName>
    </submittedName>
</protein>
<dbReference type="PIRSF" id="PIRSF012526">
    <property type="entry name" value="CYTH_UCP012526"/>
    <property type="match status" value="1"/>
</dbReference>
<proteinExistence type="predicted"/>
<keyword evidence="3" id="KW-1185">Reference proteome</keyword>
<evidence type="ECO:0000313" key="3">
    <source>
        <dbReference type="Proteomes" id="UP001211894"/>
    </source>
</evidence>
<organism evidence="2 3">
    <name type="scientific">Bacillus changyiensis</name>
    <dbReference type="NCBI Taxonomy" id="3004103"/>
    <lineage>
        <taxon>Bacteria</taxon>
        <taxon>Bacillati</taxon>
        <taxon>Bacillota</taxon>
        <taxon>Bacilli</taxon>
        <taxon>Bacillales</taxon>
        <taxon>Bacillaceae</taxon>
        <taxon>Bacillus</taxon>
    </lineage>
</organism>
<dbReference type="SMART" id="SM01118">
    <property type="entry name" value="CYTH"/>
    <property type="match status" value="1"/>
</dbReference>
<gene>
    <name evidence="2" type="ORF">PJ311_05710</name>
</gene>
<sequence>MSQELEIEFKNMLTKEEFEQIKTFYQFNSSHFFSQRNYYYDTPHFSLKEKAAALRIRQKQDGHVLTLKEPASVGLMETHQQLPSSIHYEKFNIPKGPVYNRLVCLGIEPEHLQYFGMLMTERAEKKLPEGLIVLDHSRYLMVEDYEIEFEVTDYHQGKADFQKLLKSFGIPTRPTKNKIVRFYEQNSQNQ</sequence>
<reference evidence="2 3" key="1">
    <citation type="submission" date="2023-01" db="EMBL/GenBank/DDBJ databases">
        <title>Bacillus changyiensis sp. nov., isolated from a coastal deposit.</title>
        <authorList>
            <person name="Xiao G."/>
            <person name="Lai Q."/>
            <person name="Hu Z."/>
            <person name="Shao Z."/>
        </authorList>
    </citation>
    <scope>NUCLEOTIDE SEQUENCE [LARGE SCALE GENOMIC DNA]</scope>
    <source>
        <strain evidence="2 3">CLL-7-23</strain>
    </source>
</reference>
<dbReference type="CDD" id="cd07762">
    <property type="entry name" value="CYTH-like_Pase_1"/>
    <property type="match status" value="1"/>
</dbReference>
<dbReference type="Proteomes" id="UP001211894">
    <property type="component" value="Unassembled WGS sequence"/>
</dbReference>
<dbReference type="PROSITE" id="PS51707">
    <property type="entry name" value="CYTH"/>
    <property type="match status" value="1"/>
</dbReference>
<dbReference type="Gene3D" id="2.40.320.10">
    <property type="entry name" value="Hypothetical Protein Pfu-838710-001"/>
    <property type="match status" value="1"/>
</dbReference>
<feature type="domain" description="CYTH" evidence="1">
    <location>
        <begin position="4"/>
        <end position="189"/>
    </location>
</feature>
<dbReference type="InterPro" id="IPR009195">
    <property type="entry name" value="Uncharacterised_YjbK"/>
</dbReference>
<dbReference type="EMBL" id="JAQKAB010000003">
    <property type="protein sequence ID" value="MDA7026111.1"/>
    <property type="molecule type" value="Genomic_DNA"/>
</dbReference>
<comment type="caution">
    <text evidence="2">The sequence shown here is derived from an EMBL/GenBank/DDBJ whole genome shotgun (WGS) entry which is preliminary data.</text>
</comment>
<dbReference type="SUPFAM" id="SSF55154">
    <property type="entry name" value="CYTH-like phosphatases"/>
    <property type="match status" value="1"/>
</dbReference>
<name>A0ABT4X1F9_9BACI</name>